<feature type="region of interest" description="Disordered" evidence="1">
    <location>
        <begin position="212"/>
        <end position="272"/>
    </location>
</feature>
<dbReference type="Proteomes" id="UP000503462">
    <property type="component" value="Chromosome 2"/>
</dbReference>
<evidence type="ECO:0000313" key="3">
    <source>
        <dbReference type="Proteomes" id="UP000503462"/>
    </source>
</evidence>
<dbReference type="PANTHER" id="PTHR21521">
    <property type="entry name" value="AMUN, ISOFORM A"/>
    <property type="match status" value="1"/>
</dbReference>
<keyword evidence="3" id="KW-1185">Reference proteome</keyword>
<evidence type="ECO:0000313" key="2">
    <source>
        <dbReference type="EMBL" id="QIW98251.1"/>
    </source>
</evidence>
<name>A0A6H0XU01_9PEZI</name>
<accession>A0A6H0XU01</accession>
<dbReference type="OrthoDB" id="8249012at2759"/>
<dbReference type="PANTHER" id="PTHR21521:SF0">
    <property type="entry name" value="AMUN, ISOFORM A"/>
    <property type="match status" value="1"/>
</dbReference>
<proteinExistence type="predicted"/>
<gene>
    <name evidence="2" type="ORF">AMS68_003769</name>
</gene>
<reference evidence="2 3" key="1">
    <citation type="journal article" date="2016" name="Sci. Rep.">
        <title>Peltaster fructicola genome reveals evolution from an invasive phytopathogen to an ectophytic parasite.</title>
        <authorList>
            <person name="Xu C."/>
            <person name="Chen H."/>
            <person name="Gleason M.L."/>
            <person name="Xu J.R."/>
            <person name="Liu H."/>
            <person name="Zhang R."/>
            <person name="Sun G."/>
        </authorList>
    </citation>
    <scope>NUCLEOTIDE SEQUENCE [LARGE SCALE GENOMIC DNA]</scope>
    <source>
        <strain evidence="2 3">LNHT1506</strain>
    </source>
</reference>
<protein>
    <submittedName>
        <fullName evidence="2">Uncharacterized protein</fullName>
    </submittedName>
</protein>
<organism evidence="2 3">
    <name type="scientific">Peltaster fructicola</name>
    <dbReference type="NCBI Taxonomy" id="286661"/>
    <lineage>
        <taxon>Eukaryota</taxon>
        <taxon>Fungi</taxon>
        <taxon>Dikarya</taxon>
        <taxon>Ascomycota</taxon>
        <taxon>Pezizomycotina</taxon>
        <taxon>Dothideomycetes</taxon>
        <taxon>Dothideomycetes incertae sedis</taxon>
        <taxon>Peltaster</taxon>
    </lineage>
</organism>
<dbReference type="AlphaFoldDB" id="A0A6H0XU01"/>
<feature type="compositionally biased region" description="Polar residues" evidence="1">
    <location>
        <begin position="212"/>
        <end position="232"/>
    </location>
</feature>
<evidence type="ECO:0000256" key="1">
    <source>
        <dbReference type="SAM" id="MobiDB-lite"/>
    </source>
</evidence>
<dbReference type="EMBL" id="CP051140">
    <property type="protein sequence ID" value="QIW98251.1"/>
    <property type="molecule type" value="Genomic_DNA"/>
</dbReference>
<sequence length="272" mass="30131">MTAELDVQSIGYNDFRAVLERYPSVRPDKLTDLDEQRYVSIPANLAKLAQVEEAHLTKQELVTLVEWKVSHGKFRPSLKKLAQENDEERVEAVTKTAFDDGDTGKALKHLCTLRGVGPATASLLLSVRKIDDVPFFSDELFRWCSWEDKPGSGWDRGIKYNNKEYAELTKAVDELRSRFSTDGQSVSAVDCEKVAYVLGKTEVDLSVQLATASTPPESSKQATQATAITASDTGEDTTAPDPASKTSRKRARKDDDVADETSAPRRSTRSKK</sequence>